<proteinExistence type="predicted"/>
<feature type="domain" description="NADP-dependent oxidoreductase" evidence="2">
    <location>
        <begin position="16"/>
        <end position="319"/>
    </location>
</feature>
<keyword evidence="4" id="KW-1185">Reference proteome</keyword>
<dbReference type="InterPro" id="IPR050523">
    <property type="entry name" value="AKR_Detox_Biosynth"/>
</dbReference>
<dbReference type="Gene3D" id="3.20.20.100">
    <property type="entry name" value="NADP-dependent oxidoreductase domain"/>
    <property type="match status" value="1"/>
</dbReference>
<sequence length="351" mass="39240">MEYRILGKSGLKVSTITLGTMTFGGTEAFAKVGNADVKQARSIIDLSIDRGVNLIDTANMYSGGLSEEIIGEVLDGKRPGDVLISSKARMPIGTGPNDEGFSRYHLIRECEKSLKRLRTDVIDIYYMHEWDGQTPLEEMLEALDTLVKQGKIRYIGTSNFSGWHTMKALATSRENGYQRFVTQQIHYTLEAREAEYELLPIGIDQGLGALIWSPLAGGLLSGKYIRESQPQRGTRFAEGWNEPPIRDWDRLWNIVTMLNEIAIQKNVSASQVAIAWILTRPSVSSVVIGGRTLEQIESNISAIDVQLTTDELQHLNEVSKLPLLYPYWHQANFAKNRLSEADKMLLGAHLS</sequence>
<gene>
    <name evidence="3" type="ORF">SAMN05421740_103268</name>
</gene>
<dbReference type="RefSeq" id="WP_090604758.1">
    <property type="nucleotide sequence ID" value="NZ_FNZR01000003.1"/>
</dbReference>
<name>A0A1H7LTZ1_9SPHI</name>
<evidence type="ECO:0000313" key="4">
    <source>
        <dbReference type="Proteomes" id="UP000198916"/>
    </source>
</evidence>
<dbReference type="PANTHER" id="PTHR43364">
    <property type="entry name" value="NADH-SPECIFIC METHYLGLYOXAL REDUCTASE-RELATED"/>
    <property type="match status" value="1"/>
</dbReference>
<dbReference type="GO" id="GO:0016491">
    <property type="term" value="F:oxidoreductase activity"/>
    <property type="evidence" value="ECO:0007669"/>
    <property type="project" value="UniProtKB-KW"/>
</dbReference>
<dbReference type="InterPro" id="IPR023210">
    <property type="entry name" value="NADP_OxRdtase_dom"/>
</dbReference>
<dbReference type="EMBL" id="FNZR01000003">
    <property type="protein sequence ID" value="SEL02400.1"/>
    <property type="molecule type" value="Genomic_DNA"/>
</dbReference>
<dbReference type="InterPro" id="IPR036812">
    <property type="entry name" value="NAD(P)_OxRdtase_dom_sf"/>
</dbReference>
<dbReference type="GO" id="GO:0005829">
    <property type="term" value="C:cytosol"/>
    <property type="evidence" value="ECO:0007669"/>
    <property type="project" value="TreeGrafter"/>
</dbReference>
<reference evidence="4" key="1">
    <citation type="submission" date="2016-10" db="EMBL/GenBank/DDBJ databases">
        <authorList>
            <person name="Varghese N."/>
            <person name="Submissions S."/>
        </authorList>
    </citation>
    <scope>NUCLEOTIDE SEQUENCE [LARGE SCALE GENOMIC DNA]</scope>
    <source>
        <strain evidence="4">Jip14</strain>
    </source>
</reference>
<dbReference type="Proteomes" id="UP000198916">
    <property type="component" value="Unassembled WGS sequence"/>
</dbReference>
<evidence type="ECO:0000313" key="3">
    <source>
        <dbReference type="EMBL" id="SEL02400.1"/>
    </source>
</evidence>
<organism evidence="3 4">
    <name type="scientific">Parapedobacter koreensis</name>
    <dbReference type="NCBI Taxonomy" id="332977"/>
    <lineage>
        <taxon>Bacteria</taxon>
        <taxon>Pseudomonadati</taxon>
        <taxon>Bacteroidota</taxon>
        <taxon>Sphingobacteriia</taxon>
        <taxon>Sphingobacteriales</taxon>
        <taxon>Sphingobacteriaceae</taxon>
        <taxon>Parapedobacter</taxon>
    </lineage>
</organism>
<dbReference type="SUPFAM" id="SSF51430">
    <property type="entry name" value="NAD(P)-linked oxidoreductase"/>
    <property type="match status" value="1"/>
</dbReference>
<dbReference type="CDD" id="cd19091">
    <property type="entry name" value="AKR_PsAKR"/>
    <property type="match status" value="1"/>
</dbReference>
<evidence type="ECO:0000256" key="1">
    <source>
        <dbReference type="ARBA" id="ARBA00023002"/>
    </source>
</evidence>
<dbReference type="InterPro" id="IPR020471">
    <property type="entry name" value="AKR"/>
</dbReference>
<dbReference type="Pfam" id="PF00248">
    <property type="entry name" value="Aldo_ket_red"/>
    <property type="match status" value="1"/>
</dbReference>
<dbReference type="AlphaFoldDB" id="A0A1H7LTZ1"/>
<dbReference type="FunFam" id="3.20.20.100:FF:000004">
    <property type="entry name" value="Oxidoreductase, aldo/keto reductase"/>
    <property type="match status" value="1"/>
</dbReference>
<protein>
    <submittedName>
        <fullName evidence="3">Predicted oxidoreductase</fullName>
    </submittedName>
</protein>
<dbReference type="STRING" id="332977.SAMN05421740_103268"/>
<dbReference type="OrthoDB" id="9773828at2"/>
<keyword evidence="1" id="KW-0560">Oxidoreductase</keyword>
<accession>A0A1H7LTZ1</accession>
<dbReference type="PANTHER" id="PTHR43364:SF18">
    <property type="entry name" value="OXIDOREDUCTASE"/>
    <property type="match status" value="1"/>
</dbReference>
<dbReference type="PRINTS" id="PR00069">
    <property type="entry name" value="ALDKETRDTASE"/>
</dbReference>
<evidence type="ECO:0000259" key="2">
    <source>
        <dbReference type="Pfam" id="PF00248"/>
    </source>
</evidence>